<dbReference type="AlphaFoldDB" id="A0A285P575"/>
<keyword evidence="1" id="KW-1133">Transmembrane helix</keyword>
<dbReference type="Proteomes" id="UP000219356">
    <property type="component" value="Unassembled WGS sequence"/>
</dbReference>
<protein>
    <submittedName>
        <fullName evidence="2">Uncharacterized protein</fullName>
    </submittedName>
</protein>
<evidence type="ECO:0000256" key="1">
    <source>
        <dbReference type="SAM" id="Phobius"/>
    </source>
</evidence>
<keyword evidence="3" id="KW-1185">Reference proteome</keyword>
<dbReference type="EMBL" id="OBEK01000004">
    <property type="protein sequence ID" value="SNZ16323.1"/>
    <property type="molecule type" value="Genomic_DNA"/>
</dbReference>
<name>A0A285P575_9BACI</name>
<evidence type="ECO:0000313" key="3">
    <source>
        <dbReference type="Proteomes" id="UP000219356"/>
    </source>
</evidence>
<feature type="transmembrane region" description="Helical" evidence="1">
    <location>
        <begin position="38"/>
        <end position="55"/>
    </location>
</feature>
<sequence length="59" mass="7296">MSTLFVTVWSVLFIVISFAYMCVYWYKKEKQTHKEWSYRWKFGSIMLVLMVPFVWDVFV</sequence>
<organism evidence="2 3">
    <name type="scientific">Terribacillus aidingensis</name>
    <dbReference type="NCBI Taxonomy" id="586416"/>
    <lineage>
        <taxon>Bacteria</taxon>
        <taxon>Bacillati</taxon>
        <taxon>Bacillota</taxon>
        <taxon>Bacilli</taxon>
        <taxon>Bacillales</taxon>
        <taxon>Bacillaceae</taxon>
        <taxon>Terribacillus</taxon>
    </lineage>
</organism>
<keyword evidence="1" id="KW-0812">Transmembrane</keyword>
<feature type="transmembrane region" description="Helical" evidence="1">
    <location>
        <begin position="6"/>
        <end position="26"/>
    </location>
</feature>
<proteinExistence type="predicted"/>
<dbReference type="RefSeq" id="WP_097043139.1">
    <property type="nucleotide sequence ID" value="NZ_OBEK01000004.1"/>
</dbReference>
<dbReference type="OrthoDB" id="9857310at2"/>
<reference evidence="3" key="1">
    <citation type="submission" date="2017-09" db="EMBL/GenBank/DDBJ databases">
        <authorList>
            <person name="Varghese N."/>
            <person name="Submissions S."/>
        </authorList>
    </citation>
    <scope>NUCLEOTIDE SEQUENCE [LARGE SCALE GENOMIC DNA]</scope>
    <source>
        <strain evidence="3">CGMCC 1.8913</strain>
    </source>
</reference>
<evidence type="ECO:0000313" key="2">
    <source>
        <dbReference type="EMBL" id="SNZ16323.1"/>
    </source>
</evidence>
<keyword evidence="1" id="KW-0472">Membrane</keyword>
<accession>A0A285P575</accession>
<gene>
    <name evidence="2" type="ORF">SAMN05421503_2923</name>
</gene>